<evidence type="ECO:0000256" key="2">
    <source>
        <dbReference type="ARBA" id="ARBA00008560"/>
    </source>
</evidence>
<evidence type="ECO:0000256" key="6">
    <source>
        <dbReference type="ARBA" id="ARBA00035431"/>
    </source>
</evidence>
<dbReference type="HAMAP" id="MF_00340">
    <property type="entry name" value="Ribosomal_bL32"/>
    <property type="match status" value="1"/>
</dbReference>
<evidence type="ECO:0000256" key="3">
    <source>
        <dbReference type="ARBA" id="ARBA00022980"/>
    </source>
</evidence>
<reference evidence="8" key="1">
    <citation type="submission" date="2019-11" db="EMBL/GenBank/DDBJ databases">
        <title>Recurrent gene duplication in the angiosperm tribe Delphinieae (Ranunculaceae) inferred from intracellular gene transfer event and heteroplasmic mutation in plastid matK gene.</title>
        <authorList>
            <person name="Park S."/>
            <person name="An B."/>
            <person name="Park S."/>
        </authorList>
    </citation>
    <scope>NUCLEOTIDE SEQUENCE</scope>
    <source>
        <strain evidence="8">COR</strain>
    </source>
</reference>
<dbReference type="PANTHER" id="PTHR36083:SF1">
    <property type="entry name" value="LARGE RIBOSOMAL SUBUNIT PROTEIN BL32C"/>
    <property type="match status" value="1"/>
</dbReference>
<evidence type="ECO:0000256" key="1">
    <source>
        <dbReference type="ARBA" id="ARBA00004229"/>
    </source>
</evidence>
<organism evidence="8">
    <name type="scientific">Consolida orientalis</name>
    <dbReference type="NCBI Taxonomy" id="565971"/>
    <lineage>
        <taxon>Eukaryota</taxon>
        <taxon>Viridiplantae</taxon>
        <taxon>Streptophyta</taxon>
        <taxon>Embryophyta</taxon>
        <taxon>Tracheophyta</taxon>
        <taxon>Spermatophyta</taxon>
        <taxon>Magnoliopsida</taxon>
        <taxon>Ranunculales</taxon>
        <taxon>Ranunculaceae</taxon>
        <taxon>Ranunculoideae</taxon>
        <taxon>Delphinieae</taxon>
        <taxon>Consolida</taxon>
    </lineage>
</organism>
<dbReference type="AlphaFoldDB" id="A0A6G6CIJ2"/>
<evidence type="ECO:0000256" key="5">
    <source>
        <dbReference type="ARBA" id="ARBA00035280"/>
    </source>
</evidence>
<keyword evidence="4" id="KW-0687">Ribonucleoprotein</keyword>
<dbReference type="PANTHER" id="PTHR36083">
    <property type="entry name" value="50S RIBOSOMAL PROTEIN L32, CHLOROPLASTIC"/>
    <property type="match status" value="1"/>
</dbReference>
<dbReference type="GO" id="GO:0003735">
    <property type="term" value="F:structural constituent of ribosome"/>
    <property type="evidence" value="ECO:0007669"/>
    <property type="project" value="InterPro"/>
</dbReference>
<dbReference type="InterPro" id="IPR002677">
    <property type="entry name" value="Ribosomal_bL32"/>
</dbReference>
<evidence type="ECO:0000256" key="4">
    <source>
        <dbReference type="ARBA" id="ARBA00023274"/>
    </source>
</evidence>
<feature type="compositionally biased region" description="Low complexity" evidence="7">
    <location>
        <begin position="34"/>
        <end position="56"/>
    </location>
</feature>
<comment type="subcellular location">
    <subcellularLocation>
        <location evidence="1">Plastid</location>
        <location evidence="1">Chloroplast</location>
    </subcellularLocation>
</comment>
<dbReference type="GO" id="GO:0015934">
    <property type="term" value="C:large ribosomal subunit"/>
    <property type="evidence" value="ECO:0007669"/>
    <property type="project" value="InterPro"/>
</dbReference>
<protein>
    <recommendedName>
        <fullName evidence="5">Large ribosomal subunit protein bL32c</fullName>
    </recommendedName>
    <alternativeName>
        <fullName evidence="6">50S ribosomal protein L32, chloroplastic</fullName>
    </alternativeName>
</protein>
<evidence type="ECO:0000256" key="7">
    <source>
        <dbReference type="SAM" id="MobiDB-lite"/>
    </source>
</evidence>
<feature type="compositionally biased region" description="Low complexity" evidence="7">
    <location>
        <begin position="1"/>
        <end position="14"/>
    </location>
</feature>
<gene>
    <name evidence="8" type="primary">rpl32</name>
</gene>
<sequence length="149" mass="16339">MATSLLPTISLLSPPKHPNRFFPKSQTLKPTPPLSTHLTPTQSTTFSCNSSTPTSTSLPTTKFLESFHDLELEDVTSGDFEVEEDDSDSEAALSFTTMAVPKKRTSRTKSKIRKNCWKRKANVAAKKAFSLAKSIATGNSKSFFVPPTK</sequence>
<evidence type="ECO:0000313" key="8">
    <source>
        <dbReference type="EMBL" id="QID92355.1"/>
    </source>
</evidence>
<feature type="region of interest" description="Disordered" evidence="7">
    <location>
        <begin position="1"/>
        <end position="56"/>
    </location>
</feature>
<accession>A0A6G6CIJ2</accession>
<comment type="similarity">
    <text evidence="2">Belongs to the bacterial ribosomal protein bL32 family.</text>
</comment>
<name>A0A6G6CIJ2_9MAGN</name>
<dbReference type="GO" id="GO:0006412">
    <property type="term" value="P:translation"/>
    <property type="evidence" value="ECO:0007669"/>
    <property type="project" value="InterPro"/>
</dbReference>
<keyword evidence="3 8" id="KW-0689">Ribosomal protein</keyword>
<proteinExistence type="inferred from homology"/>
<dbReference type="GO" id="GO:0009507">
    <property type="term" value="C:chloroplast"/>
    <property type="evidence" value="ECO:0007669"/>
    <property type="project" value="UniProtKB-SubCell"/>
</dbReference>
<dbReference type="InterPro" id="IPR044958">
    <property type="entry name" value="Ribosomal_bL32_plant/cyanobact"/>
</dbReference>
<dbReference type="EMBL" id="MN652053">
    <property type="protein sequence ID" value="QID92355.1"/>
    <property type="molecule type" value="Genomic_DNA"/>
</dbReference>